<dbReference type="Proteomes" id="UP000249873">
    <property type="component" value="Chromosome"/>
</dbReference>
<protein>
    <submittedName>
        <fullName evidence="4">Damage-inducible protein DinB</fullName>
    </submittedName>
</protein>
<proteinExistence type="inferred from homology"/>
<dbReference type="InterPro" id="IPR034660">
    <property type="entry name" value="DinB/YfiT-like"/>
</dbReference>
<feature type="binding site" evidence="3">
    <location>
        <position position="139"/>
    </location>
    <ligand>
        <name>a divalent metal cation</name>
        <dbReference type="ChEBI" id="CHEBI:60240"/>
    </ligand>
</feature>
<keyword evidence="5" id="KW-1185">Reference proteome</keyword>
<evidence type="ECO:0000313" key="5">
    <source>
        <dbReference type="Proteomes" id="UP000249873"/>
    </source>
</evidence>
<evidence type="ECO:0000256" key="3">
    <source>
        <dbReference type="PIRSR" id="PIRSR607837-1"/>
    </source>
</evidence>
<dbReference type="EMBL" id="CP029480">
    <property type="protein sequence ID" value="AWV97871.1"/>
    <property type="molecule type" value="Genomic_DNA"/>
</dbReference>
<dbReference type="Pfam" id="PF05163">
    <property type="entry name" value="DinB"/>
    <property type="match status" value="1"/>
</dbReference>
<gene>
    <name evidence="4" type="ORF">DJ013_06690</name>
</gene>
<evidence type="ECO:0000313" key="4">
    <source>
        <dbReference type="EMBL" id="AWV97871.1"/>
    </source>
</evidence>
<dbReference type="KEGG" id="als:DJ013_06690"/>
<dbReference type="InterPro" id="IPR007837">
    <property type="entry name" value="DinB"/>
</dbReference>
<dbReference type="GO" id="GO:0046872">
    <property type="term" value="F:metal ion binding"/>
    <property type="evidence" value="ECO:0007669"/>
    <property type="project" value="UniProtKB-KW"/>
</dbReference>
<dbReference type="OrthoDB" id="119432at2"/>
<dbReference type="Gene3D" id="1.20.120.450">
    <property type="entry name" value="dinb family like domain"/>
    <property type="match status" value="1"/>
</dbReference>
<evidence type="ECO:0000256" key="2">
    <source>
        <dbReference type="ARBA" id="ARBA00022723"/>
    </source>
</evidence>
<comment type="similarity">
    <text evidence="1">Belongs to the DinB family.</text>
</comment>
<dbReference type="SUPFAM" id="SSF109854">
    <property type="entry name" value="DinB/YfiT-like putative metalloenzymes"/>
    <property type="match status" value="1"/>
</dbReference>
<sequence length="165" mass="18939">MITFIEAFKKELADEVKETKRMLEKVPVDKYDWQPHPKSMKLGVLACHLAEIPDMIEKALLSDKWDFAEEEAWKPTVFKTNDELLAFFDNSVAKASAALEQSRDDLLQDKWKLCAGDITYLEMEKWEAVRHAFGQNSHHRAQLGVFLRLLDISIPGPYGPSADEM</sequence>
<evidence type="ECO:0000256" key="1">
    <source>
        <dbReference type="ARBA" id="ARBA00008635"/>
    </source>
</evidence>
<name>A0A2Z4G9I2_9BACT</name>
<dbReference type="RefSeq" id="WP_111370973.1">
    <property type="nucleotide sequence ID" value="NZ_CP029480.1"/>
</dbReference>
<feature type="binding site" evidence="3">
    <location>
        <position position="48"/>
    </location>
    <ligand>
        <name>a divalent metal cation</name>
        <dbReference type="ChEBI" id="CHEBI:60240"/>
    </ligand>
</feature>
<dbReference type="AlphaFoldDB" id="A0A2Z4G9I2"/>
<reference evidence="4 5" key="1">
    <citation type="submission" date="2018-05" db="EMBL/GenBank/DDBJ databases">
        <title>Complete genome sequence of Arcticibacterium luteifluviistationis SM1504T, a cytophagaceae bacterium isolated from Arctic surface seawater.</title>
        <authorList>
            <person name="Li Y."/>
            <person name="Qin Q.-L."/>
        </authorList>
    </citation>
    <scope>NUCLEOTIDE SEQUENCE [LARGE SCALE GENOMIC DNA]</scope>
    <source>
        <strain evidence="4 5">SM1504</strain>
    </source>
</reference>
<accession>A0A2Z4G9I2</accession>
<organism evidence="4 5">
    <name type="scientific">Arcticibacterium luteifluviistationis</name>
    <dbReference type="NCBI Taxonomy" id="1784714"/>
    <lineage>
        <taxon>Bacteria</taxon>
        <taxon>Pseudomonadati</taxon>
        <taxon>Bacteroidota</taxon>
        <taxon>Cytophagia</taxon>
        <taxon>Cytophagales</taxon>
        <taxon>Leadbetterellaceae</taxon>
        <taxon>Arcticibacterium</taxon>
    </lineage>
</organism>
<keyword evidence="2 3" id="KW-0479">Metal-binding</keyword>